<dbReference type="EMBL" id="JAMLDX010000008">
    <property type="protein sequence ID" value="MCP3731123.1"/>
    <property type="molecule type" value="Genomic_DNA"/>
</dbReference>
<dbReference type="Pfam" id="PF00171">
    <property type="entry name" value="Aldedh"/>
    <property type="match status" value="1"/>
</dbReference>
<keyword evidence="7" id="KW-1185">Reference proteome</keyword>
<dbReference type="PANTHER" id="PTHR11699">
    <property type="entry name" value="ALDEHYDE DEHYDROGENASE-RELATED"/>
    <property type="match status" value="1"/>
</dbReference>
<evidence type="ECO:0000256" key="1">
    <source>
        <dbReference type="ARBA" id="ARBA00009986"/>
    </source>
</evidence>
<dbReference type="FunFam" id="3.40.605.10:FF:000007">
    <property type="entry name" value="NAD/NADP-dependent betaine aldehyde dehydrogenase"/>
    <property type="match status" value="1"/>
</dbReference>
<feature type="domain" description="Aldehyde dehydrogenase" evidence="5">
    <location>
        <begin position="27"/>
        <end position="489"/>
    </location>
</feature>
<evidence type="ECO:0000256" key="2">
    <source>
        <dbReference type="ARBA" id="ARBA00023002"/>
    </source>
</evidence>
<dbReference type="InterPro" id="IPR016161">
    <property type="entry name" value="Ald_DH/histidinol_DH"/>
</dbReference>
<dbReference type="InterPro" id="IPR016163">
    <property type="entry name" value="Ald_DH_C"/>
</dbReference>
<dbReference type="SUPFAM" id="SSF53720">
    <property type="entry name" value="ALDH-like"/>
    <property type="match status" value="1"/>
</dbReference>
<evidence type="ECO:0000313" key="7">
    <source>
        <dbReference type="Proteomes" id="UP001139451"/>
    </source>
</evidence>
<comment type="similarity">
    <text evidence="1 4">Belongs to the aldehyde dehydrogenase family.</text>
</comment>
<evidence type="ECO:0000259" key="5">
    <source>
        <dbReference type="Pfam" id="PF00171"/>
    </source>
</evidence>
<proteinExistence type="inferred from homology"/>
<dbReference type="Proteomes" id="UP001139451">
    <property type="component" value="Unassembled WGS sequence"/>
</dbReference>
<dbReference type="GO" id="GO:0016620">
    <property type="term" value="F:oxidoreductase activity, acting on the aldehyde or oxo group of donors, NAD or NADP as acceptor"/>
    <property type="evidence" value="ECO:0007669"/>
    <property type="project" value="InterPro"/>
</dbReference>
<dbReference type="InterPro" id="IPR029510">
    <property type="entry name" value="Ald_DH_CS_GLU"/>
</dbReference>
<dbReference type="Gene3D" id="3.40.309.10">
    <property type="entry name" value="Aldehyde Dehydrogenase, Chain A, domain 2"/>
    <property type="match status" value="1"/>
</dbReference>
<gene>
    <name evidence="6" type="ORF">M9978_11860</name>
</gene>
<dbReference type="RefSeq" id="WP_254293418.1">
    <property type="nucleotide sequence ID" value="NZ_JAMLDX010000008.1"/>
</dbReference>
<reference evidence="6" key="1">
    <citation type="submission" date="2022-05" db="EMBL/GenBank/DDBJ databases">
        <title>Sphingomonas sp. strain MG17 Genome sequencing and assembly.</title>
        <authorList>
            <person name="Kim I."/>
        </authorList>
    </citation>
    <scope>NUCLEOTIDE SEQUENCE</scope>
    <source>
        <strain evidence="6">MG17</strain>
    </source>
</reference>
<evidence type="ECO:0000256" key="3">
    <source>
        <dbReference type="PROSITE-ProRule" id="PRU10007"/>
    </source>
</evidence>
<dbReference type="InterPro" id="IPR016160">
    <property type="entry name" value="Ald_DH_CS_CYS"/>
</dbReference>
<dbReference type="AlphaFoldDB" id="A0A9X2HHW0"/>
<dbReference type="InterPro" id="IPR016162">
    <property type="entry name" value="Ald_DH_N"/>
</dbReference>
<dbReference type="Gene3D" id="3.40.605.10">
    <property type="entry name" value="Aldehyde Dehydrogenase, Chain A, domain 1"/>
    <property type="match status" value="1"/>
</dbReference>
<keyword evidence="2 4" id="KW-0560">Oxidoreductase</keyword>
<protein>
    <submittedName>
        <fullName evidence="6">Aldehyde dehydrogenase family protein</fullName>
    </submittedName>
</protein>
<dbReference type="InterPro" id="IPR015590">
    <property type="entry name" value="Aldehyde_DH_dom"/>
</dbReference>
<dbReference type="PROSITE" id="PS00687">
    <property type="entry name" value="ALDEHYDE_DEHYDR_GLU"/>
    <property type="match status" value="1"/>
</dbReference>
<evidence type="ECO:0000313" key="6">
    <source>
        <dbReference type="EMBL" id="MCP3731123.1"/>
    </source>
</evidence>
<accession>A0A9X2HHW0</accession>
<feature type="active site" evidence="3">
    <location>
        <position position="261"/>
    </location>
</feature>
<name>A0A9X2HHW0_9SPHN</name>
<dbReference type="PROSITE" id="PS00070">
    <property type="entry name" value="ALDEHYDE_DEHYDR_CYS"/>
    <property type="match status" value="1"/>
</dbReference>
<sequence>MNDMSALPRFTRPDFNQQFGQFIDGEWVEGATGETIALMNPATGEKLADIAKGDARDADRAVTAAHRAFGSWRESPPELRQELLLEIARRVEARRADYAVLETLNNGKPVMEAFMHDIPGVIELFRVHAGIAWDLGGTTIDRTNSVSLIHRQPLGVCAQIIPWNVPMLMMALKVAPALATGNTIVLKPSEIVSLSVMEFFREMADLIPRGVVNVLTGQGPDVGEALVTDHRVRKVSFTGSKRTARELMKYASVNIIPQSLELGGKSAVVICEDADLEAAAESCAASTVFNKGEVCVAGSRIFAHEKIREEFLDIYSAMLNSVRIGNPLDVHTQMGASASKMQMDKVLGYLDLGPKEGATLHLSGGRATGGELDQGMYLKPAIFTGVHNQMTIAREEIFGPVSLVYGWTDEHDVVEQANDTEFGLAAGVWTRDLGRAHRLTRNLEAGIVWVNRYFNFVGGASAGPFHGSGFGREFGREAALESYTHSKLVTINLDERPLGFFNWK</sequence>
<organism evidence="6 7">
    <name type="scientific">Sphingomonas tagetis</name>
    <dbReference type="NCBI Taxonomy" id="2949092"/>
    <lineage>
        <taxon>Bacteria</taxon>
        <taxon>Pseudomonadati</taxon>
        <taxon>Pseudomonadota</taxon>
        <taxon>Alphaproteobacteria</taxon>
        <taxon>Sphingomonadales</taxon>
        <taxon>Sphingomonadaceae</taxon>
        <taxon>Sphingomonas</taxon>
    </lineage>
</organism>
<evidence type="ECO:0000256" key="4">
    <source>
        <dbReference type="RuleBase" id="RU003345"/>
    </source>
</evidence>
<comment type="caution">
    <text evidence="6">The sequence shown here is derived from an EMBL/GenBank/DDBJ whole genome shotgun (WGS) entry which is preliminary data.</text>
</comment>
<dbReference type="FunFam" id="3.40.309.10:FF:000012">
    <property type="entry name" value="Betaine aldehyde dehydrogenase"/>
    <property type="match status" value="1"/>
</dbReference>